<evidence type="ECO:0000256" key="12">
    <source>
        <dbReference type="SAM" id="MobiDB-lite"/>
    </source>
</evidence>
<evidence type="ECO:0000313" key="13">
    <source>
        <dbReference type="EMBL" id="MBA8682476.1"/>
    </source>
</evidence>
<dbReference type="PANTHER" id="PTHR34182">
    <property type="entry name" value="PROTEIN-EXPORT MEMBRANE PROTEIN SECG"/>
    <property type="match status" value="1"/>
</dbReference>
<keyword evidence="8 11" id="KW-1133">Transmembrane helix</keyword>
<evidence type="ECO:0000256" key="8">
    <source>
        <dbReference type="ARBA" id="ARBA00022989"/>
    </source>
</evidence>
<dbReference type="Pfam" id="PF03840">
    <property type="entry name" value="SecG"/>
    <property type="match status" value="1"/>
</dbReference>
<dbReference type="PANTHER" id="PTHR34182:SF1">
    <property type="entry name" value="PROTEIN-EXPORT MEMBRANE PROTEIN SECG"/>
    <property type="match status" value="1"/>
</dbReference>
<dbReference type="GO" id="GO:0005886">
    <property type="term" value="C:plasma membrane"/>
    <property type="evidence" value="ECO:0007669"/>
    <property type="project" value="UniProtKB-SubCell"/>
</dbReference>
<dbReference type="GO" id="GO:0009306">
    <property type="term" value="P:protein secretion"/>
    <property type="evidence" value="ECO:0007669"/>
    <property type="project" value="UniProtKB-UniRule"/>
</dbReference>
<evidence type="ECO:0000256" key="10">
    <source>
        <dbReference type="ARBA" id="ARBA00023136"/>
    </source>
</evidence>
<feature type="transmembrane region" description="Helical" evidence="11">
    <location>
        <begin position="57"/>
        <end position="75"/>
    </location>
</feature>
<keyword evidence="7 11" id="KW-0653">Protein transport</keyword>
<evidence type="ECO:0000256" key="6">
    <source>
        <dbReference type="ARBA" id="ARBA00022692"/>
    </source>
</evidence>
<dbReference type="GO" id="GO:0043952">
    <property type="term" value="P:protein transport by the Sec complex"/>
    <property type="evidence" value="ECO:0007669"/>
    <property type="project" value="TreeGrafter"/>
</dbReference>
<dbReference type="RefSeq" id="WP_182339616.1">
    <property type="nucleotide sequence ID" value="NZ_JACGXS010000005.1"/>
</dbReference>
<evidence type="ECO:0000256" key="4">
    <source>
        <dbReference type="ARBA" id="ARBA00022448"/>
    </source>
</evidence>
<proteinExistence type="inferred from homology"/>
<evidence type="ECO:0000256" key="2">
    <source>
        <dbReference type="ARBA" id="ARBA00008445"/>
    </source>
</evidence>
<keyword evidence="5 11" id="KW-1003">Cell membrane</keyword>
<comment type="caution">
    <text evidence="11">Lacks conserved residue(s) required for the propagation of feature annotation.</text>
</comment>
<keyword evidence="9 11" id="KW-0811">Translocation</keyword>
<accession>A0A7W3IIR1</accession>
<comment type="similarity">
    <text evidence="2 11">Belongs to the SecG family.</text>
</comment>
<keyword evidence="4 11" id="KW-0813">Transport</keyword>
<dbReference type="NCBIfam" id="TIGR00810">
    <property type="entry name" value="secG"/>
    <property type="match status" value="1"/>
</dbReference>
<comment type="caution">
    <text evidence="13">The sequence shown here is derived from an EMBL/GenBank/DDBJ whole genome shotgun (WGS) entry which is preliminary data.</text>
</comment>
<feature type="compositionally biased region" description="Basic and acidic residues" evidence="12">
    <location>
        <begin position="135"/>
        <end position="146"/>
    </location>
</feature>
<feature type="region of interest" description="Disordered" evidence="12">
    <location>
        <begin position="101"/>
        <end position="146"/>
    </location>
</feature>
<evidence type="ECO:0000256" key="5">
    <source>
        <dbReference type="ARBA" id="ARBA00022475"/>
    </source>
</evidence>
<dbReference type="PRINTS" id="PR01651">
    <property type="entry name" value="SECGEXPORT"/>
</dbReference>
<sequence length="146" mass="14676">MLMLILNIVYVLVAVAMVALILMQRGSGAAAGSGFGAGASGTVFGARGASNFLSKSTKWLAVLFFGISLFMAWYAGHGSRPAAQQDLGLMAAPAVTVPAAPAGERPATVPAADPVPSQPVPAATVPAQAESPVAGEEKQPEGSQKD</sequence>
<dbReference type="Proteomes" id="UP000547058">
    <property type="component" value="Unassembled WGS sequence"/>
</dbReference>
<evidence type="ECO:0000256" key="11">
    <source>
        <dbReference type="RuleBase" id="RU365087"/>
    </source>
</evidence>
<comment type="function">
    <text evidence="11">Involved in protein export. Participates in an early event of protein translocation.</text>
</comment>
<comment type="subcellular location">
    <subcellularLocation>
        <location evidence="1 11">Cell membrane</location>
        <topology evidence="1 11">Multi-pass membrane protein</topology>
    </subcellularLocation>
</comment>
<dbReference type="EMBL" id="JACGXS010000005">
    <property type="protein sequence ID" value="MBA8682476.1"/>
    <property type="molecule type" value="Genomic_DNA"/>
</dbReference>
<feature type="compositionally biased region" description="Low complexity" evidence="12">
    <location>
        <begin position="120"/>
        <end position="129"/>
    </location>
</feature>
<keyword evidence="10 11" id="KW-0472">Membrane</keyword>
<dbReference type="GO" id="GO:0065002">
    <property type="term" value="P:intracellular protein transmembrane transport"/>
    <property type="evidence" value="ECO:0007669"/>
    <property type="project" value="TreeGrafter"/>
</dbReference>
<reference evidence="13 14" key="1">
    <citation type="submission" date="2020-08" db="EMBL/GenBank/DDBJ databases">
        <title>Stenotrophomonas tumulicola JCM 30961.</title>
        <authorList>
            <person name="Deng Y."/>
        </authorList>
    </citation>
    <scope>NUCLEOTIDE SEQUENCE [LARGE SCALE GENOMIC DNA]</scope>
    <source>
        <strain evidence="13 14">JCM 30961</strain>
    </source>
</reference>
<dbReference type="GO" id="GO:0015450">
    <property type="term" value="F:protein-transporting ATPase activity"/>
    <property type="evidence" value="ECO:0007669"/>
    <property type="project" value="UniProtKB-UniRule"/>
</dbReference>
<keyword evidence="14" id="KW-1185">Reference proteome</keyword>
<evidence type="ECO:0000313" key="14">
    <source>
        <dbReference type="Proteomes" id="UP000547058"/>
    </source>
</evidence>
<dbReference type="AlphaFoldDB" id="A0A7W3IIR1"/>
<gene>
    <name evidence="13" type="primary">secG</name>
    <name evidence="13" type="ORF">H4O11_11740</name>
</gene>
<keyword evidence="6 11" id="KW-0812">Transmembrane</keyword>
<organism evidence="13 14">
    <name type="scientific">Stenotrophomonas tumulicola</name>
    <dbReference type="NCBI Taxonomy" id="1685415"/>
    <lineage>
        <taxon>Bacteria</taxon>
        <taxon>Pseudomonadati</taxon>
        <taxon>Pseudomonadota</taxon>
        <taxon>Gammaproteobacteria</taxon>
        <taxon>Lysobacterales</taxon>
        <taxon>Lysobacteraceae</taxon>
        <taxon>Stenotrophomonas</taxon>
    </lineage>
</organism>
<name>A0A7W3IIR1_9GAMM</name>
<evidence type="ECO:0000256" key="1">
    <source>
        <dbReference type="ARBA" id="ARBA00004651"/>
    </source>
</evidence>
<evidence type="ECO:0000256" key="3">
    <source>
        <dbReference type="ARBA" id="ARBA00017876"/>
    </source>
</evidence>
<protein>
    <recommendedName>
        <fullName evidence="3 11">Protein-export membrane protein SecG</fullName>
    </recommendedName>
</protein>
<evidence type="ECO:0000256" key="9">
    <source>
        <dbReference type="ARBA" id="ARBA00023010"/>
    </source>
</evidence>
<evidence type="ECO:0000256" key="7">
    <source>
        <dbReference type="ARBA" id="ARBA00022927"/>
    </source>
</evidence>
<dbReference type="InterPro" id="IPR004692">
    <property type="entry name" value="SecG"/>
</dbReference>